<evidence type="ECO:0000313" key="6">
    <source>
        <dbReference type="Proteomes" id="UP001352852"/>
    </source>
</evidence>
<organism evidence="5 6">
    <name type="scientific">Characodon lateralis</name>
    <dbReference type="NCBI Taxonomy" id="208331"/>
    <lineage>
        <taxon>Eukaryota</taxon>
        <taxon>Metazoa</taxon>
        <taxon>Chordata</taxon>
        <taxon>Craniata</taxon>
        <taxon>Vertebrata</taxon>
        <taxon>Euteleostomi</taxon>
        <taxon>Actinopterygii</taxon>
        <taxon>Neopterygii</taxon>
        <taxon>Teleostei</taxon>
        <taxon>Neoteleostei</taxon>
        <taxon>Acanthomorphata</taxon>
        <taxon>Ovalentaria</taxon>
        <taxon>Atherinomorphae</taxon>
        <taxon>Cyprinodontiformes</taxon>
        <taxon>Goodeidae</taxon>
        <taxon>Characodon</taxon>
    </lineage>
</organism>
<evidence type="ECO:0000256" key="2">
    <source>
        <dbReference type="SAM" id="MobiDB-lite"/>
    </source>
</evidence>
<dbReference type="SMART" id="SM00409">
    <property type="entry name" value="IG"/>
    <property type="match status" value="1"/>
</dbReference>
<dbReference type="Pfam" id="PF00047">
    <property type="entry name" value="ig"/>
    <property type="match status" value="1"/>
</dbReference>
<accession>A0ABU7F7K7</accession>
<keyword evidence="3" id="KW-1133">Transmembrane helix</keyword>
<keyword evidence="3" id="KW-0812">Transmembrane</keyword>
<feature type="region of interest" description="Disordered" evidence="2">
    <location>
        <begin position="194"/>
        <end position="217"/>
    </location>
</feature>
<keyword evidence="1" id="KW-0393">Immunoglobulin domain</keyword>
<evidence type="ECO:0000256" key="3">
    <source>
        <dbReference type="SAM" id="Phobius"/>
    </source>
</evidence>
<feature type="non-terminal residue" evidence="5">
    <location>
        <position position="1"/>
    </location>
</feature>
<proteinExistence type="predicted"/>
<protein>
    <recommendedName>
        <fullName evidence="4">Ig-like domain-containing protein</fullName>
    </recommendedName>
</protein>
<evidence type="ECO:0000259" key="4">
    <source>
        <dbReference type="PROSITE" id="PS50835"/>
    </source>
</evidence>
<keyword evidence="6" id="KW-1185">Reference proteome</keyword>
<evidence type="ECO:0000313" key="5">
    <source>
        <dbReference type="EMBL" id="MED6295295.1"/>
    </source>
</evidence>
<dbReference type="InterPro" id="IPR003599">
    <property type="entry name" value="Ig_sub"/>
</dbReference>
<dbReference type="PANTHER" id="PTHR11422:SF5">
    <property type="entry name" value="DIVERSE IMMUNOGLOBULIN DOMAIN-CONTAINING PROTEIN 1.1 ISOFORM X1-RELATED"/>
    <property type="match status" value="1"/>
</dbReference>
<dbReference type="Proteomes" id="UP001352852">
    <property type="component" value="Unassembled WGS sequence"/>
</dbReference>
<dbReference type="InterPro" id="IPR007110">
    <property type="entry name" value="Ig-like_dom"/>
</dbReference>
<dbReference type="InterPro" id="IPR036179">
    <property type="entry name" value="Ig-like_dom_sf"/>
</dbReference>
<keyword evidence="3" id="KW-0472">Membrane</keyword>
<dbReference type="InterPro" id="IPR013783">
    <property type="entry name" value="Ig-like_fold"/>
</dbReference>
<comment type="caution">
    <text evidence="5">The sequence shown here is derived from an EMBL/GenBank/DDBJ whole genome shotgun (WGS) entry which is preliminary data.</text>
</comment>
<feature type="transmembrane region" description="Helical" evidence="3">
    <location>
        <begin position="226"/>
        <end position="249"/>
    </location>
</feature>
<sequence>ALSRDEDLFLFFTVRAGDDVTLSCKSVAAGHSNCDTTVWIHSKSGHSVELIVLGQDRYTRSDGLSVSADCSLVLKKVTAEDVGLYTCRQYISGTHSGPDSGVYLSLVKLAEHQDQDRVTLSCSVLTDEQCKHRVKWLFKGNDVDKTNQELKESSSSCSAALNFQMSHYSFTSRFNHFSCEVQTRDDKVQLFTFSSRPSDQGKTTATTEPTFASPENPVPAEHLTDWWRFLLGSVGLAALIAAVGIINIWTRTKGRQTHLDENPVCLDEEDGAVNYENIRTSTV</sequence>
<dbReference type="PROSITE" id="PS50835">
    <property type="entry name" value="IG_LIKE"/>
    <property type="match status" value="2"/>
</dbReference>
<dbReference type="EMBL" id="JAHUTJ010078255">
    <property type="protein sequence ID" value="MED6295295.1"/>
    <property type="molecule type" value="Genomic_DNA"/>
</dbReference>
<dbReference type="Gene3D" id="2.60.40.10">
    <property type="entry name" value="Immunoglobulins"/>
    <property type="match status" value="1"/>
</dbReference>
<dbReference type="PANTHER" id="PTHR11422">
    <property type="entry name" value="T-CELL SURFACE GLYCOPROTEIN CD4"/>
    <property type="match status" value="1"/>
</dbReference>
<feature type="domain" description="Ig-like" evidence="4">
    <location>
        <begin position="17"/>
        <end position="88"/>
    </location>
</feature>
<feature type="compositionally biased region" description="Polar residues" evidence="2">
    <location>
        <begin position="194"/>
        <end position="210"/>
    </location>
</feature>
<feature type="domain" description="Ig-like" evidence="4">
    <location>
        <begin position="98"/>
        <end position="189"/>
    </location>
</feature>
<reference evidence="5 6" key="1">
    <citation type="submission" date="2021-06" db="EMBL/GenBank/DDBJ databases">
        <authorList>
            <person name="Palmer J.M."/>
        </authorList>
    </citation>
    <scope>NUCLEOTIDE SEQUENCE [LARGE SCALE GENOMIC DNA]</scope>
    <source>
        <strain evidence="5 6">CL_MEX2019</strain>
        <tissue evidence="5">Muscle</tissue>
    </source>
</reference>
<name>A0ABU7F7K7_9TELE</name>
<dbReference type="InterPro" id="IPR013151">
    <property type="entry name" value="Immunoglobulin_dom"/>
</dbReference>
<gene>
    <name evidence="5" type="ORF">CHARACLAT_030223</name>
</gene>
<evidence type="ECO:0000256" key="1">
    <source>
        <dbReference type="ARBA" id="ARBA00023319"/>
    </source>
</evidence>
<dbReference type="SUPFAM" id="SSF48726">
    <property type="entry name" value="Immunoglobulin"/>
    <property type="match status" value="1"/>
</dbReference>